<evidence type="ECO:0000256" key="1">
    <source>
        <dbReference type="SAM" id="Phobius"/>
    </source>
</evidence>
<organism evidence="2 3">
    <name type="scientific">Streptococcus mitis</name>
    <dbReference type="NCBI Taxonomy" id="28037"/>
    <lineage>
        <taxon>Bacteria</taxon>
        <taxon>Bacillati</taxon>
        <taxon>Bacillota</taxon>
        <taxon>Bacilli</taxon>
        <taxon>Lactobacillales</taxon>
        <taxon>Streptococcaceae</taxon>
        <taxon>Streptococcus</taxon>
        <taxon>Streptococcus mitis group</taxon>
    </lineage>
</organism>
<protein>
    <submittedName>
        <fullName evidence="2">Uncharacterized protein</fullName>
    </submittedName>
</protein>
<keyword evidence="1" id="KW-0472">Membrane</keyword>
<dbReference type="EMBL" id="RJOH01000028">
    <property type="protein sequence ID" value="RSJ10142.1"/>
    <property type="molecule type" value="Genomic_DNA"/>
</dbReference>
<proteinExistence type="predicted"/>
<dbReference type="Proteomes" id="UP000267438">
    <property type="component" value="Unassembled WGS sequence"/>
</dbReference>
<feature type="transmembrane region" description="Helical" evidence="1">
    <location>
        <begin position="63"/>
        <end position="83"/>
    </location>
</feature>
<dbReference type="AlphaFoldDB" id="A0A3R9K3Q8"/>
<evidence type="ECO:0000313" key="2">
    <source>
        <dbReference type="EMBL" id="RSJ10142.1"/>
    </source>
</evidence>
<reference evidence="2 3" key="1">
    <citation type="submission" date="2018-11" db="EMBL/GenBank/DDBJ databases">
        <title>Species Designations Belie Phenotypic and Genotypic Heterogeneity in Oral Streptococci.</title>
        <authorList>
            <person name="Velsko I."/>
        </authorList>
    </citation>
    <scope>NUCLEOTIDE SEQUENCE [LARGE SCALE GENOMIC DNA]</scope>
    <source>
        <strain evidence="2 3">BCC06</strain>
    </source>
</reference>
<gene>
    <name evidence="2" type="ORF">D8836_09870</name>
</gene>
<keyword evidence="1" id="KW-1133">Transmembrane helix</keyword>
<sequence>MVLLCYGQCTWGVAARIKQLGLKLKDRNGEKIPITTSRELLKTRWQPLQFWVVKQALFQELKLLSHLSVAVMGPLILIVMCLLSRRSIQIIHFWYVDEDGFLR</sequence>
<comment type="caution">
    <text evidence="2">The sequence shown here is derived from an EMBL/GenBank/DDBJ whole genome shotgun (WGS) entry which is preliminary data.</text>
</comment>
<name>A0A3R9K3Q8_STRMT</name>
<keyword evidence="1" id="KW-0812">Transmembrane</keyword>
<evidence type="ECO:0000313" key="3">
    <source>
        <dbReference type="Proteomes" id="UP000267438"/>
    </source>
</evidence>
<accession>A0A3R9K3Q8</accession>